<reference evidence="2" key="1">
    <citation type="submission" date="2016-11" db="EMBL/GenBank/DDBJ databases">
        <authorList>
            <person name="Varghese N."/>
            <person name="Submissions S."/>
        </authorList>
    </citation>
    <scope>NUCLEOTIDE SEQUENCE [LARGE SCALE GENOMIC DNA]</scope>
    <source>
        <strain evidence="2">DSM 44671</strain>
    </source>
</reference>
<accession>A0A1K1SJT4</accession>
<sequence>MTTEELAAILRLIGPARHAVIGTATDPASLADGERIAEAWDGLVLARVTWPETAASWLRQARRFTAPDPDVWVVSATPAGWAGMARRLQMSTSWSPHRTVVTSALAGSPLPGLRGARADGTTWEN</sequence>
<dbReference type="Proteomes" id="UP000182740">
    <property type="component" value="Unassembled WGS sequence"/>
</dbReference>
<organism evidence="1 2">
    <name type="scientific">Amycolatopsis australiensis</name>
    <dbReference type="NCBI Taxonomy" id="546364"/>
    <lineage>
        <taxon>Bacteria</taxon>
        <taxon>Bacillati</taxon>
        <taxon>Actinomycetota</taxon>
        <taxon>Actinomycetes</taxon>
        <taxon>Pseudonocardiales</taxon>
        <taxon>Pseudonocardiaceae</taxon>
        <taxon>Amycolatopsis</taxon>
    </lineage>
</organism>
<dbReference type="OrthoDB" id="4549891at2"/>
<dbReference type="AlphaFoldDB" id="A0A1K1SJT4"/>
<dbReference type="RefSeq" id="WP_072479314.1">
    <property type="nucleotide sequence ID" value="NZ_FPJG01000006.1"/>
</dbReference>
<proteinExistence type="predicted"/>
<protein>
    <submittedName>
        <fullName evidence="1">Uncharacterized protein</fullName>
    </submittedName>
</protein>
<name>A0A1K1SJT4_9PSEU</name>
<evidence type="ECO:0000313" key="1">
    <source>
        <dbReference type="EMBL" id="SFW84538.1"/>
    </source>
</evidence>
<evidence type="ECO:0000313" key="2">
    <source>
        <dbReference type="Proteomes" id="UP000182740"/>
    </source>
</evidence>
<dbReference type="STRING" id="546364.SAMN04489730_5892"/>
<dbReference type="EMBL" id="FPJG01000006">
    <property type="protein sequence ID" value="SFW84538.1"/>
    <property type="molecule type" value="Genomic_DNA"/>
</dbReference>
<keyword evidence="2" id="KW-1185">Reference proteome</keyword>
<gene>
    <name evidence="1" type="ORF">SAMN04489730_5892</name>
</gene>